<gene>
    <name evidence="2" type="ORF">CEXT_338401</name>
</gene>
<feature type="compositionally biased region" description="Low complexity" evidence="1">
    <location>
        <begin position="1"/>
        <end position="25"/>
    </location>
</feature>
<dbReference type="Proteomes" id="UP001054945">
    <property type="component" value="Unassembled WGS sequence"/>
</dbReference>
<organism evidence="2 3">
    <name type="scientific">Caerostris extrusa</name>
    <name type="common">Bark spider</name>
    <name type="synonym">Caerostris bankana</name>
    <dbReference type="NCBI Taxonomy" id="172846"/>
    <lineage>
        <taxon>Eukaryota</taxon>
        <taxon>Metazoa</taxon>
        <taxon>Ecdysozoa</taxon>
        <taxon>Arthropoda</taxon>
        <taxon>Chelicerata</taxon>
        <taxon>Arachnida</taxon>
        <taxon>Araneae</taxon>
        <taxon>Araneomorphae</taxon>
        <taxon>Entelegynae</taxon>
        <taxon>Araneoidea</taxon>
        <taxon>Araneidae</taxon>
        <taxon>Caerostris</taxon>
    </lineage>
</organism>
<feature type="region of interest" description="Disordered" evidence="1">
    <location>
        <begin position="1"/>
        <end position="37"/>
    </location>
</feature>
<dbReference type="EMBL" id="BPLR01001134">
    <property type="protein sequence ID" value="GIZ00214.1"/>
    <property type="molecule type" value="Genomic_DNA"/>
</dbReference>
<proteinExistence type="predicted"/>
<evidence type="ECO:0000313" key="2">
    <source>
        <dbReference type="EMBL" id="GIZ00214.1"/>
    </source>
</evidence>
<comment type="caution">
    <text evidence="2">The sequence shown here is derived from an EMBL/GenBank/DDBJ whole genome shotgun (WGS) entry which is preliminary data.</text>
</comment>
<reference evidence="2 3" key="1">
    <citation type="submission" date="2021-06" db="EMBL/GenBank/DDBJ databases">
        <title>Caerostris extrusa draft genome.</title>
        <authorList>
            <person name="Kono N."/>
            <person name="Arakawa K."/>
        </authorList>
    </citation>
    <scope>NUCLEOTIDE SEQUENCE [LARGE SCALE GENOMIC DNA]</scope>
</reference>
<name>A0AAV4Y088_CAEEX</name>
<feature type="compositionally biased region" description="Basic and acidic residues" evidence="1">
    <location>
        <begin position="67"/>
        <end position="78"/>
    </location>
</feature>
<feature type="region of interest" description="Disordered" evidence="1">
    <location>
        <begin position="65"/>
        <end position="94"/>
    </location>
</feature>
<evidence type="ECO:0000313" key="3">
    <source>
        <dbReference type="Proteomes" id="UP001054945"/>
    </source>
</evidence>
<sequence>MEISLPNDSNSNSSVSSHDSIIIPSKFQKTTGTDNKESVINEKASKSIGKAVLIEPLKMNHRPSKLRGKEEWFEDKSSENISTVPIQEAKKIET</sequence>
<protein>
    <submittedName>
        <fullName evidence="2">Uncharacterized protein</fullName>
    </submittedName>
</protein>
<accession>A0AAV4Y088</accession>
<dbReference type="AlphaFoldDB" id="A0AAV4Y088"/>
<evidence type="ECO:0000256" key="1">
    <source>
        <dbReference type="SAM" id="MobiDB-lite"/>
    </source>
</evidence>
<keyword evidence="3" id="KW-1185">Reference proteome</keyword>